<dbReference type="GeneID" id="37040207"/>
<dbReference type="STRING" id="215250.A0A316YGE5"/>
<evidence type="ECO:0000256" key="1">
    <source>
        <dbReference type="SAM" id="MobiDB-lite"/>
    </source>
</evidence>
<accession>A0A316YGE5</accession>
<evidence type="ECO:0008006" key="4">
    <source>
        <dbReference type="Google" id="ProtNLM"/>
    </source>
</evidence>
<name>A0A316YGE5_9BASI</name>
<feature type="region of interest" description="Disordered" evidence="1">
    <location>
        <begin position="1"/>
        <end position="21"/>
    </location>
</feature>
<feature type="region of interest" description="Disordered" evidence="1">
    <location>
        <begin position="681"/>
        <end position="726"/>
    </location>
</feature>
<feature type="region of interest" description="Disordered" evidence="1">
    <location>
        <begin position="761"/>
        <end position="874"/>
    </location>
</feature>
<dbReference type="AlphaFoldDB" id="A0A316YGE5"/>
<feature type="region of interest" description="Disordered" evidence="1">
    <location>
        <begin position="404"/>
        <end position="433"/>
    </location>
</feature>
<feature type="region of interest" description="Disordered" evidence="1">
    <location>
        <begin position="636"/>
        <end position="663"/>
    </location>
</feature>
<feature type="compositionally biased region" description="Low complexity" evidence="1">
    <location>
        <begin position="797"/>
        <end position="830"/>
    </location>
</feature>
<keyword evidence="3" id="KW-1185">Reference proteome</keyword>
<dbReference type="InParanoid" id="A0A316YGE5"/>
<feature type="compositionally biased region" description="Low complexity" evidence="1">
    <location>
        <begin position="407"/>
        <end position="432"/>
    </location>
</feature>
<dbReference type="Gene3D" id="3.30.420.40">
    <property type="match status" value="2"/>
</dbReference>
<dbReference type="Proteomes" id="UP000245768">
    <property type="component" value="Unassembled WGS sequence"/>
</dbReference>
<protein>
    <recommendedName>
        <fullName evidence="4">Carbohydrate kinase FGGY N-terminal domain-containing protein</fullName>
    </recommendedName>
</protein>
<dbReference type="RefSeq" id="XP_025375112.1">
    <property type="nucleotide sequence ID" value="XM_025518291.1"/>
</dbReference>
<organism evidence="2 3">
    <name type="scientific">Acaromyces ingoldii</name>
    <dbReference type="NCBI Taxonomy" id="215250"/>
    <lineage>
        <taxon>Eukaryota</taxon>
        <taxon>Fungi</taxon>
        <taxon>Dikarya</taxon>
        <taxon>Basidiomycota</taxon>
        <taxon>Ustilaginomycotina</taxon>
        <taxon>Exobasidiomycetes</taxon>
        <taxon>Exobasidiales</taxon>
        <taxon>Cryptobasidiaceae</taxon>
        <taxon>Acaromyces</taxon>
    </lineage>
</organism>
<evidence type="ECO:0000313" key="3">
    <source>
        <dbReference type="Proteomes" id="UP000245768"/>
    </source>
</evidence>
<proteinExistence type="predicted"/>
<dbReference type="EMBL" id="KZ819639">
    <property type="protein sequence ID" value="PWN87914.1"/>
    <property type="molecule type" value="Genomic_DNA"/>
</dbReference>
<evidence type="ECO:0000313" key="2">
    <source>
        <dbReference type="EMBL" id="PWN87914.1"/>
    </source>
</evidence>
<feature type="compositionally biased region" description="Basic and acidic residues" evidence="1">
    <location>
        <begin position="643"/>
        <end position="658"/>
    </location>
</feature>
<feature type="compositionally biased region" description="Low complexity" evidence="1">
    <location>
        <begin position="703"/>
        <end position="725"/>
    </location>
</feature>
<sequence>MLPLPMPAAEEEEEGQEGSKPGMIVCVEIDGASVCATAFYEDGIQVVASSCTDVGLFTDRHGEGGGGGGGDDDDEDRDVEAWTEAFVALLGRLCATEAVQRGQVTAFAISTRHAAPIFVRASSAECAYNRSRTTGGAVPTETTAKMMTTTMAEGKVAATGSFASAIEQRWASNLACAITTPASLLTSLLAGRPHARIDANEAAATGLFDAVKGTWDRVALDGVSRGEGGRLASMLGSVTQYEEAIHGRTACSAWLEHRLPALNIRDALAGGCRVLPVLEASVAIFLSFRPHPLDVVLDLGPDDTVLAPVCKPAPDACFDGTPSNPTLLLPNPLARLVTASSSLLAPRPWLAVSTLRSAGEARRIVRDSHANAKWTVFDRLLAAVPFGGSAGMDNKLFSVVVPGAARQPPSQQQQQQQNSTSSSSSSTSPSPSVEMLKFEKGIRVTDFGNPSANPRCLVEGQAMALRSHLSRCLAGSLVGPATSNGSSSSSHASLLSLLQQSPDAIDREVLAPRLLKQTGQQGAGYWGAAGSLAFDPYDRRTIPARVLARGKAASNAAIADVFSAILGADVYVDPRTATQDGLHGQGEIGAVDCRLPPSPSSEARGAVFYALACMYARESETFDGVVQRFLDSGRGRRGLMKGDSYEEHQQEGESRWDGIDEEEGSTPRACLLNLAVRDGRPGLAATTDDNDEDDNKSEMHVMTGSSSSSYNTRSSRPRSSTLPTTAMLTSRHREATSINGLLLLDGEASTVDQRAAAAAAAATQRGRLPSRGRARGRVASMSVGLADGQRRGEQWCGSRWSSSSSSGSGSGSGSRSRASDGGKSSASRSSLECTLQQQQQHHHSTARQRATTTTTTTTMTRTTSQETGAEKDRLTRVAKSDDDVWLIYGSLTEEYVRLASMALL</sequence>
<reference evidence="2 3" key="1">
    <citation type="journal article" date="2018" name="Mol. Biol. Evol.">
        <title>Broad Genomic Sampling Reveals a Smut Pathogenic Ancestry of the Fungal Clade Ustilaginomycotina.</title>
        <authorList>
            <person name="Kijpornyongpan T."/>
            <person name="Mondo S.J."/>
            <person name="Barry K."/>
            <person name="Sandor L."/>
            <person name="Lee J."/>
            <person name="Lipzen A."/>
            <person name="Pangilinan J."/>
            <person name="LaButti K."/>
            <person name="Hainaut M."/>
            <person name="Henrissat B."/>
            <person name="Grigoriev I.V."/>
            <person name="Spatafora J.W."/>
            <person name="Aime M.C."/>
        </authorList>
    </citation>
    <scope>NUCLEOTIDE SEQUENCE [LARGE SCALE GENOMIC DNA]</scope>
    <source>
        <strain evidence="2 3">MCA 4198</strain>
    </source>
</reference>
<dbReference type="OrthoDB" id="1728974at2759"/>
<feature type="compositionally biased region" description="Low complexity" evidence="1">
    <location>
        <begin position="847"/>
        <end position="863"/>
    </location>
</feature>
<gene>
    <name evidence="2" type="ORF">FA10DRAFT_180495</name>
</gene>